<reference evidence="7 8" key="2">
    <citation type="submission" date="2013-04" db="EMBL/GenBank/DDBJ databases">
        <title>The Genome Sequence of Bilophila wadsworthia 3_1_6.</title>
        <authorList>
            <consortium name="The Broad Institute Genomics Platform"/>
            <person name="Earl A."/>
            <person name="Ward D."/>
            <person name="Feldgarden M."/>
            <person name="Gevers D."/>
            <person name="Sibley C."/>
            <person name="Strauss J."/>
            <person name="Allen-Vercoe E."/>
            <person name="Walker B."/>
            <person name="Young S."/>
            <person name="Zeng Q."/>
            <person name="Gargeya S."/>
            <person name="Fitzgerald M."/>
            <person name="Haas B."/>
            <person name="Abouelleil A."/>
            <person name="Allen A.W."/>
            <person name="Alvarado L."/>
            <person name="Arachchi H.M."/>
            <person name="Berlin A.M."/>
            <person name="Chapman S.B."/>
            <person name="Gainer-Dewar J."/>
            <person name="Goldberg J."/>
            <person name="Griggs A."/>
            <person name="Gujja S."/>
            <person name="Hansen M."/>
            <person name="Howarth C."/>
            <person name="Imamovic A."/>
            <person name="Ireland A."/>
            <person name="Larimer J."/>
            <person name="McCowan C."/>
            <person name="Murphy C."/>
            <person name="Pearson M."/>
            <person name="Poon T.W."/>
            <person name="Priest M."/>
            <person name="Roberts A."/>
            <person name="Saif S."/>
            <person name="Shea T."/>
            <person name="Sisk P."/>
            <person name="Sykes S."/>
            <person name="Wortman J."/>
            <person name="Nusbaum C."/>
            <person name="Birren B."/>
        </authorList>
    </citation>
    <scope>NUCLEOTIDE SEQUENCE [LARGE SCALE GENOMIC DNA]</scope>
    <source>
        <strain evidence="7 8">3_1_6</strain>
    </source>
</reference>
<dbReference type="InterPro" id="IPR033756">
    <property type="entry name" value="YlxH/NBP35"/>
</dbReference>
<organism evidence="7 8">
    <name type="scientific">Bilophila wadsworthia (strain 3_1_6)</name>
    <dbReference type="NCBI Taxonomy" id="563192"/>
    <lineage>
        <taxon>Bacteria</taxon>
        <taxon>Pseudomonadati</taxon>
        <taxon>Thermodesulfobacteriota</taxon>
        <taxon>Desulfovibrionia</taxon>
        <taxon>Desulfovibrionales</taxon>
        <taxon>Desulfovibrionaceae</taxon>
        <taxon>Bilophila</taxon>
    </lineage>
</organism>
<dbReference type="STRING" id="563192.HMPREF0179_01460"/>
<dbReference type="RefSeq" id="WP_005026679.1">
    <property type="nucleotide sequence ID" value="NZ_KE150238.1"/>
</dbReference>
<dbReference type="FunFam" id="3.40.50.300:FF:001119">
    <property type="entry name" value="Iron-sulfur cluster carrier protein"/>
    <property type="match status" value="1"/>
</dbReference>
<dbReference type="InterPro" id="IPR027417">
    <property type="entry name" value="P-loop_NTPase"/>
</dbReference>
<comment type="subunit">
    <text evidence="6">Homodimer.</text>
</comment>
<accession>E5Y5J7</accession>
<evidence type="ECO:0000313" key="8">
    <source>
        <dbReference type="Proteomes" id="UP000006034"/>
    </source>
</evidence>
<dbReference type="eggNOG" id="COG0489">
    <property type="taxonomic scope" value="Bacteria"/>
</dbReference>
<keyword evidence="2 6" id="KW-0547">Nucleotide-binding</keyword>
<dbReference type="Proteomes" id="UP000006034">
    <property type="component" value="Unassembled WGS sequence"/>
</dbReference>
<keyword evidence="6" id="KW-0378">Hydrolase</keyword>
<dbReference type="GO" id="GO:0016887">
    <property type="term" value="F:ATP hydrolysis activity"/>
    <property type="evidence" value="ECO:0007669"/>
    <property type="project" value="UniProtKB-UniRule"/>
</dbReference>
<keyword evidence="4 6" id="KW-0408">Iron</keyword>
<evidence type="ECO:0000256" key="1">
    <source>
        <dbReference type="ARBA" id="ARBA00022723"/>
    </source>
</evidence>
<evidence type="ECO:0000256" key="6">
    <source>
        <dbReference type="HAMAP-Rule" id="MF_02040"/>
    </source>
</evidence>
<dbReference type="GO" id="GO:0005524">
    <property type="term" value="F:ATP binding"/>
    <property type="evidence" value="ECO:0007669"/>
    <property type="project" value="UniProtKB-UniRule"/>
</dbReference>
<proteinExistence type="inferred from homology"/>
<dbReference type="SUPFAM" id="SSF52540">
    <property type="entry name" value="P-loop containing nucleoside triphosphate hydrolases"/>
    <property type="match status" value="1"/>
</dbReference>
<dbReference type="GO" id="GO:0046872">
    <property type="term" value="F:metal ion binding"/>
    <property type="evidence" value="ECO:0007669"/>
    <property type="project" value="UniProtKB-KW"/>
</dbReference>
<feature type="binding site" evidence="6">
    <location>
        <begin position="42"/>
        <end position="49"/>
    </location>
    <ligand>
        <name>ATP</name>
        <dbReference type="ChEBI" id="CHEBI:30616"/>
    </ligand>
</feature>
<evidence type="ECO:0000256" key="3">
    <source>
        <dbReference type="ARBA" id="ARBA00022840"/>
    </source>
</evidence>
<dbReference type="CDD" id="cd02037">
    <property type="entry name" value="Mrp_NBP35"/>
    <property type="match status" value="1"/>
</dbReference>
<dbReference type="InterPro" id="IPR000808">
    <property type="entry name" value="Mrp-like_CS"/>
</dbReference>
<keyword evidence="5 6" id="KW-0411">Iron-sulfur</keyword>
<dbReference type="InterPro" id="IPR019591">
    <property type="entry name" value="Mrp/NBP35_ATP-bd"/>
</dbReference>
<dbReference type="GO" id="GO:0051536">
    <property type="term" value="F:iron-sulfur cluster binding"/>
    <property type="evidence" value="ECO:0007669"/>
    <property type="project" value="UniProtKB-UniRule"/>
</dbReference>
<dbReference type="Gene3D" id="3.40.50.300">
    <property type="entry name" value="P-loop containing nucleotide triphosphate hydrolases"/>
    <property type="match status" value="1"/>
</dbReference>
<keyword evidence="8" id="KW-1185">Reference proteome</keyword>
<dbReference type="HOGENOM" id="CLU_024839_0_1_7"/>
<dbReference type="GeneID" id="78086582"/>
<dbReference type="PROSITE" id="PS01215">
    <property type="entry name" value="MRP"/>
    <property type="match status" value="1"/>
</dbReference>
<dbReference type="PANTHER" id="PTHR23264:SF19">
    <property type="entry name" value="CYTOSOLIC FE-S CLUSTER ASSEMBLY FACTOR NUBP2"/>
    <property type="match status" value="1"/>
</dbReference>
<keyword evidence="3 6" id="KW-0067">ATP-binding</keyword>
<comment type="caution">
    <text evidence="7">The sequence shown here is derived from an EMBL/GenBank/DDBJ whole genome shotgun (WGS) entry which is preliminary data.</text>
</comment>
<name>E5Y5J7_BILW3</name>
<evidence type="ECO:0000256" key="2">
    <source>
        <dbReference type="ARBA" id="ARBA00022741"/>
    </source>
</evidence>
<reference evidence="7 8" key="1">
    <citation type="submission" date="2010-10" db="EMBL/GenBank/DDBJ databases">
        <authorList>
            <consortium name="The Broad Institute Genome Sequencing Platform"/>
            <person name="Ward D."/>
            <person name="Earl A."/>
            <person name="Feldgarden M."/>
            <person name="Young S.K."/>
            <person name="Gargeya S."/>
            <person name="Zeng Q."/>
            <person name="Alvarado L."/>
            <person name="Berlin A."/>
            <person name="Bochicchio J."/>
            <person name="Chapman S.B."/>
            <person name="Chen Z."/>
            <person name="Freedman E."/>
            <person name="Gellesch M."/>
            <person name="Goldberg J."/>
            <person name="Griggs A."/>
            <person name="Gujja S."/>
            <person name="Heilman E."/>
            <person name="Heiman D."/>
            <person name="Howarth C."/>
            <person name="Mehta T."/>
            <person name="Neiman D."/>
            <person name="Pearson M."/>
            <person name="Roberts A."/>
            <person name="Saif S."/>
            <person name="Shea T."/>
            <person name="Shenoy N."/>
            <person name="Sisk P."/>
            <person name="Stolte C."/>
            <person name="Sykes S."/>
            <person name="White J."/>
            <person name="Yandava C."/>
            <person name="Allen-Vercoe E."/>
            <person name="Sibley C."/>
            <person name="Ambrose C.E."/>
            <person name="Strauss J."/>
            <person name="Daigneault M."/>
            <person name="Haas B."/>
            <person name="Nusbaum C."/>
            <person name="Birren B."/>
        </authorList>
    </citation>
    <scope>NUCLEOTIDE SEQUENCE [LARGE SCALE GENOMIC DNA]</scope>
    <source>
        <strain evidence="7 8">3_1_6</strain>
    </source>
</reference>
<dbReference type="PANTHER" id="PTHR23264">
    <property type="entry name" value="NUCLEOTIDE-BINDING PROTEIN NBP35 YEAST -RELATED"/>
    <property type="match status" value="1"/>
</dbReference>
<dbReference type="AlphaFoldDB" id="E5Y5J7"/>
<dbReference type="EMBL" id="ADCP02000001">
    <property type="protein sequence ID" value="EFV44722.1"/>
    <property type="molecule type" value="Genomic_DNA"/>
</dbReference>
<evidence type="ECO:0000256" key="4">
    <source>
        <dbReference type="ARBA" id="ARBA00023004"/>
    </source>
</evidence>
<comment type="similarity">
    <text evidence="6">Belongs to the Mrp/NBP35 ATP-binding proteins family.</text>
</comment>
<evidence type="ECO:0000313" key="7">
    <source>
        <dbReference type="EMBL" id="EFV44722.1"/>
    </source>
</evidence>
<evidence type="ECO:0000256" key="5">
    <source>
        <dbReference type="ARBA" id="ARBA00023014"/>
    </source>
</evidence>
<dbReference type="GO" id="GO:0140663">
    <property type="term" value="F:ATP-dependent FeS chaperone activity"/>
    <property type="evidence" value="ECO:0007669"/>
    <property type="project" value="InterPro"/>
</dbReference>
<dbReference type="OrthoDB" id="9809679at2"/>
<sequence>MSSCSNQAPQGQATIPMTAAMQNKVLTQNLKDVRHKLFVMSGKGGVGKSSVTVNLATALASRGFTVGILDVDIHGPSVPRLLGASASVMADENGKMLPVPCGERMSLISMDSFLKDKDTAILWRGPKKTGAIRQFLTDVQWGALDYLVIDSPPGTGDEHLTVLDAIPDAGCIVVTTPQEISLADVRKALDFLKQVQAPVLGIVENMSGLSCPHCGKEIDLFKKGGGEQLAKQYELPFLGAIPLDPATVIAADRGVPVVSLTENSPARQGFMALADAVIAATEAE</sequence>
<protein>
    <recommendedName>
        <fullName evidence="6">Iron-sulfur cluster carrier protein</fullName>
    </recommendedName>
</protein>
<keyword evidence="1 6" id="KW-0479">Metal-binding</keyword>
<dbReference type="GO" id="GO:0016226">
    <property type="term" value="P:iron-sulfur cluster assembly"/>
    <property type="evidence" value="ECO:0007669"/>
    <property type="project" value="InterPro"/>
</dbReference>
<dbReference type="Pfam" id="PF10609">
    <property type="entry name" value="ParA"/>
    <property type="match status" value="1"/>
</dbReference>
<gene>
    <name evidence="7" type="ORF">HMPREF0179_01460</name>
</gene>
<comment type="function">
    <text evidence="6">Binds and transfers iron-sulfur (Fe-S) clusters to target apoproteins. Can hydrolyze ATP.</text>
</comment>
<dbReference type="HAMAP" id="MF_02040">
    <property type="entry name" value="Mrp_NBP35"/>
    <property type="match status" value="1"/>
</dbReference>
<dbReference type="GO" id="GO:0005829">
    <property type="term" value="C:cytosol"/>
    <property type="evidence" value="ECO:0007669"/>
    <property type="project" value="TreeGrafter"/>
</dbReference>